<dbReference type="Gene3D" id="2.60.60.30">
    <property type="entry name" value="sav2460 like domains"/>
    <property type="match status" value="1"/>
</dbReference>
<protein>
    <recommendedName>
        <fullName evidence="3">Tellurium resistance protein</fullName>
    </recommendedName>
</protein>
<evidence type="ECO:0000313" key="1">
    <source>
        <dbReference type="EMBL" id="OKH96625.1"/>
    </source>
</evidence>
<sequence>MPEAAPPPPPVLSSASPQARITGRGILQANLNWASGVDADLDLGCLVAFPDGGGLAVQALGEAYGSLDEWPYVALDQDDRTGASADGETLRVNLAHTARFERLLFYVYVYEGAVDFRSLGATVTVTAPGAAGCRIPLDDSPAGAVACAVALVRPAVGGLSVRREARWFRPMDELWIQQQMDQAYGFGFEWTYATKPSRG</sequence>
<dbReference type="EMBL" id="LFBV01000001">
    <property type="protein sequence ID" value="OKH96625.1"/>
    <property type="molecule type" value="Genomic_DNA"/>
</dbReference>
<name>A0A1Q4VFP1_9ACTN</name>
<evidence type="ECO:0008006" key="3">
    <source>
        <dbReference type="Google" id="ProtNLM"/>
    </source>
</evidence>
<comment type="caution">
    <text evidence="1">The sequence shown here is derived from an EMBL/GenBank/DDBJ whole genome shotgun (WGS) entry which is preliminary data.</text>
</comment>
<dbReference type="InterPro" id="IPR003325">
    <property type="entry name" value="TerD"/>
</dbReference>
<keyword evidence="2" id="KW-1185">Reference proteome</keyword>
<dbReference type="AlphaFoldDB" id="A0A1Q4VFP1"/>
<organism evidence="1 2">
    <name type="scientific">Streptomyces uncialis</name>
    <dbReference type="NCBI Taxonomy" id="1048205"/>
    <lineage>
        <taxon>Bacteria</taxon>
        <taxon>Bacillati</taxon>
        <taxon>Actinomycetota</taxon>
        <taxon>Actinomycetes</taxon>
        <taxon>Kitasatosporales</taxon>
        <taxon>Streptomycetaceae</taxon>
        <taxon>Streptomyces</taxon>
    </lineage>
</organism>
<proteinExistence type="predicted"/>
<gene>
    <name evidence="1" type="ORF">AB852_01750</name>
</gene>
<dbReference type="STRING" id="1048205.AB852_01750"/>
<dbReference type="CDD" id="cd06974">
    <property type="entry name" value="TerD_like"/>
    <property type="match status" value="1"/>
</dbReference>
<evidence type="ECO:0000313" key="2">
    <source>
        <dbReference type="Proteomes" id="UP000186455"/>
    </source>
</evidence>
<dbReference type="Proteomes" id="UP000186455">
    <property type="component" value="Unassembled WGS sequence"/>
</dbReference>
<reference evidence="1 2" key="1">
    <citation type="submission" date="2015-06" db="EMBL/GenBank/DDBJ databases">
        <title>Cloning and characterization of the uncialamcin biosynthetic gene cluster.</title>
        <authorList>
            <person name="Yan X."/>
            <person name="Huang T."/>
            <person name="Ge H."/>
            <person name="Shen B."/>
        </authorList>
    </citation>
    <scope>NUCLEOTIDE SEQUENCE [LARGE SCALE GENOMIC DNA]</scope>
    <source>
        <strain evidence="1 2">DCA2648</strain>
    </source>
</reference>
<accession>A0A1Q4VFP1</accession>